<sequence length="242" mass="27686">MFENYNLEDLKPELLDINTCDLTNDFVAISVEVDENGLCYHSGLVICYEEELSYFHYTAKDVVLEKLDIPLIEKAIFLKQLNCIHHLEVESFLGHCEKLIEIGVSPVYGFIFNDSYYDSTTKESFLVNTQHDITTCVGFCIKVIRGFLYNHDEYLKLSDWDISTLQGTNQGLINYFNHEINNYSILHEVTIAQLISIDELKRITPTELLGSGYFINLPILKASIDAILDRLISDIIAIRTVA</sequence>
<keyword evidence="2" id="KW-1185">Reference proteome</keyword>
<gene>
    <name evidence="1" type="ORF">M0M57_03210</name>
</gene>
<dbReference type="RefSeq" id="WP_248435318.1">
    <property type="nucleotide sequence ID" value="NZ_CP096205.1"/>
</dbReference>
<accession>A0ABY4KGP9</accession>
<protein>
    <submittedName>
        <fullName evidence="1">Uncharacterized protein</fullName>
    </submittedName>
</protein>
<evidence type="ECO:0000313" key="1">
    <source>
        <dbReference type="EMBL" id="UPQ79849.1"/>
    </source>
</evidence>
<organism evidence="1 2">
    <name type="scientific">Flavobacterium azooxidireducens</name>
    <dbReference type="NCBI Taxonomy" id="1871076"/>
    <lineage>
        <taxon>Bacteria</taxon>
        <taxon>Pseudomonadati</taxon>
        <taxon>Bacteroidota</taxon>
        <taxon>Flavobacteriia</taxon>
        <taxon>Flavobacteriales</taxon>
        <taxon>Flavobacteriaceae</taxon>
        <taxon>Flavobacterium</taxon>
    </lineage>
</organism>
<proteinExistence type="predicted"/>
<dbReference type="EMBL" id="CP096205">
    <property type="protein sequence ID" value="UPQ79849.1"/>
    <property type="molecule type" value="Genomic_DNA"/>
</dbReference>
<name>A0ABY4KGP9_9FLAO</name>
<reference evidence="1" key="1">
    <citation type="submission" date="2022-04" db="EMBL/GenBank/DDBJ databases">
        <title>Consumption of N2O by Flavobacterium azooxidireducens sp. nov. isolated from Decomposing Leaf Litter of Phragmites australis (Cav.).</title>
        <authorList>
            <person name="Behrendt U."/>
            <person name="Spanner T."/>
            <person name="Augustin J."/>
            <person name="Horn M.A."/>
            <person name="Kolb S."/>
            <person name="Ulrich A."/>
        </authorList>
    </citation>
    <scope>NUCLEOTIDE SEQUENCE</scope>
    <source>
        <strain evidence="1">IGB 4-14</strain>
    </source>
</reference>
<dbReference type="Proteomes" id="UP000830583">
    <property type="component" value="Chromosome"/>
</dbReference>
<evidence type="ECO:0000313" key="2">
    <source>
        <dbReference type="Proteomes" id="UP000830583"/>
    </source>
</evidence>